<evidence type="ECO:0000313" key="2">
    <source>
        <dbReference type="Proteomes" id="UP001155057"/>
    </source>
</evidence>
<reference evidence="1" key="1">
    <citation type="submission" date="2022-08" db="EMBL/GenBank/DDBJ databases">
        <title>Genomic Encyclopedia of Type Strains, Phase V (KMG-V): Genome sequencing to study the core and pangenomes of soil and plant-associated prokaryotes.</title>
        <authorList>
            <person name="Whitman W."/>
        </authorList>
    </citation>
    <scope>NUCLEOTIDE SEQUENCE</scope>
    <source>
        <strain evidence="1">SP3049</strain>
    </source>
</reference>
<dbReference type="RefSeq" id="WP_259124415.1">
    <property type="nucleotide sequence ID" value="NZ_JANUAE010000015.1"/>
</dbReference>
<evidence type="ECO:0000313" key="1">
    <source>
        <dbReference type="EMBL" id="MCS3711577.1"/>
    </source>
</evidence>
<sequence>MPKATKKQRNIARSIANMIEQEAKDPVSCNVDDWNDYGAFQIVVGHPEDGVNLISLTPAIKRATRPFDNVNLDQMYGGIVHPEKIGKHRRTGKAVHRKPYTMVHIRVTEPKDL</sequence>
<name>A0A9X2QEA9_9BACT</name>
<comment type="caution">
    <text evidence="1">The sequence shown here is derived from an EMBL/GenBank/DDBJ whole genome shotgun (WGS) entry which is preliminary data.</text>
</comment>
<gene>
    <name evidence="1" type="ORF">GGP61_003210</name>
</gene>
<proteinExistence type="predicted"/>
<dbReference type="Proteomes" id="UP001155057">
    <property type="component" value="Unassembled WGS sequence"/>
</dbReference>
<accession>A0A9X2QEA9</accession>
<protein>
    <submittedName>
        <fullName evidence="1">Uncharacterized protein</fullName>
    </submittedName>
</protein>
<dbReference type="AlphaFoldDB" id="A0A9X2QEA9"/>
<dbReference type="EMBL" id="JANUAE010000015">
    <property type="protein sequence ID" value="MCS3711577.1"/>
    <property type="molecule type" value="Genomic_DNA"/>
</dbReference>
<organism evidence="1 2">
    <name type="scientific">Salinibacter ruber</name>
    <dbReference type="NCBI Taxonomy" id="146919"/>
    <lineage>
        <taxon>Bacteria</taxon>
        <taxon>Pseudomonadati</taxon>
        <taxon>Rhodothermota</taxon>
        <taxon>Rhodothermia</taxon>
        <taxon>Rhodothermales</taxon>
        <taxon>Salinibacteraceae</taxon>
        <taxon>Salinibacter</taxon>
    </lineage>
</organism>